<sequence>MRNHCVERAAAGRESACVDAATTRAPVPARRARTGALAHRHRTPELASIKMRTCSVLARLRIRRDDFGIYQGYRRYADIVAGRAPNAQDARIFAI</sequence>
<gene>
    <name evidence="1" type="ORF">DF051_34380</name>
</gene>
<comment type="caution">
    <text evidence="1">The sequence shown here is derived from an EMBL/GenBank/DDBJ whole genome shotgun (WGS) entry which is preliminary data.</text>
</comment>
<protein>
    <submittedName>
        <fullName evidence="1">Uncharacterized protein</fullName>
    </submittedName>
</protein>
<reference evidence="1 2" key="1">
    <citation type="submission" date="2018-08" db="EMBL/GenBank/DDBJ databases">
        <title>Comparative analysis of Burkholderia isolates from Puerto Rico.</title>
        <authorList>
            <person name="Hall C."/>
            <person name="Sahl J."/>
            <person name="Wagner D."/>
        </authorList>
    </citation>
    <scope>NUCLEOTIDE SEQUENCE [LARGE SCALE GENOMIC DNA]</scope>
    <source>
        <strain evidence="1 2">Bp9025</strain>
    </source>
</reference>
<name>A0A3N8P445_9BURK</name>
<dbReference type="Proteomes" id="UP000277921">
    <property type="component" value="Unassembled WGS sequence"/>
</dbReference>
<proteinExistence type="predicted"/>
<dbReference type="AlphaFoldDB" id="A0A3N8P445"/>
<dbReference type="EMBL" id="QTQV01000031">
    <property type="protein sequence ID" value="RQT05990.1"/>
    <property type="molecule type" value="Genomic_DNA"/>
</dbReference>
<evidence type="ECO:0000313" key="2">
    <source>
        <dbReference type="Proteomes" id="UP000277921"/>
    </source>
</evidence>
<evidence type="ECO:0000313" key="1">
    <source>
        <dbReference type="EMBL" id="RQT05990.1"/>
    </source>
</evidence>
<organism evidence="1 2">
    <name type="scientific">Burkholderia contaminans</name>
    <dbReference type="NCBI Taxonomy" id="488447"/>
    <lineage>
        <taxon>Bacteria</taxon>
        <taxon>Pseudomonadati</taxon>
        <taxon>Pseudomonadota</taxon>
        <taxon>Betaproteobacteria</taxon>
        <taxon>Burkholderiales</taxon>
        <taxon>Burkholderiaceae</taxon>
        <taxon>Burkholderia</taxon>
        <taxon>Burkholderia cepacia complex</taxon>
    </lineage>
</organism>
<accession>A0A3N8P445</accession>